<dbReference type="HOGENOM" id="CLU_1318583_0_0_2"/>
<gene>
    <name evidence="1" type="ordered locus">Pcal_2015</name>
</gene>
<reference evidence="1" key="1">
    <citation type="submission" date="2007-02" db="EMBL/GenBank/DDBJ databases">
        <title>Complete sequence of Pyrobaculum calidifontis JCM 11548.</title>
        <authorList>
            <consortium name="US DOE Joint Genome Institute"/>
            <person name="Copeland A."/>
            <person name="Lucas S."/>
            <person name="Lapidus A."/>
            <person name="Barry K."/>
            <person name="Glavina del Rio T."/>
            <person name="Dalin E."/>
            <person name="Tice H."/>
            <person name="Pitluck S."/>
            <person name="Chain P."/>
            <person name="Malfatti S."/>
            <person name="Shin M."/>
            <person name="Vergez L."/>
            <person name="Schmutz J."/>
            <person name="Larimer F."/>
            <person name="Land M."/>
            <person name="Hauser L."/>
            <person name="Kyrpides N."/>
            <person name="Mikhailova N."/>
            <person name="Cozen A.E."/>
            <person name="Fitz-Gibbon S.T."/>
            <person name="House C.H."/>
            <person name="Saltikov C."/>
            <person name="Lowe T.M."/>
            <person name="Richardson P."/>
        </authorList>
    </citation>
    <scope>NUCLEOTIDE SEQUENCE [LARGE SCALE GENOMIC DNA]</scope>
    <source>
        <strain evidence="1">JCM 11548</strain>
    </source>
</reference>
<proteinExistence type="predicted"/>
<dbReference type="STRING" id="410359.Pcal_2015"/>
<organism evidence="1 2">
    <name type="scientific">Pyrobaculum calidifontis (strain DSM 21063 / JCM 11548 / VA1)</name>
    <dbReference type="NCBI Taxonomy" id="410359"/>
    <lineage>
        <taxon>Archaea</taxon>
        <taxon>Thermoproteota</taxon>
        <taxon>Thermoprotei</taxon>
        <taxon>Thermoproteales</taxon>
        <taxon>Thermoproteaceae</taxon>
        <taxon>Pyrobaculum</taxon>
    </lineage>
</organism>
<name>A3MXR3_PYRCJ</name>
<dbReference type="SUPFAM" id="SSF49464">
    <property type="entry name" value="Carboxypeptidase regulatory domain-like"/>
    <property type="match status" value="1"/>
</dbReference>
<keyword evidence="2" id="KW-1185">Reference proteome</keyword>
<dbReference type="OrthoDB" id="26005at2157"/>
<protein>
    <recommendedName>
        <fullName evidence="3">Carboxypeptidase regulatory-like domain-containing protein</fullName>
    </recommendedName>
</protein>
<accession>A3MXR3</accession>
<dbReference type="EMBL" id="CP000561">
    <property type="protein sequence ID" value="ABO09430.1"/>
    <property type="molecule type" value="Genomic_DNA"/>
</dbReference>
<dbReference type="eggNOG" id="arCOG03265">
    <property type="taxonomic scope" value="Archaea"/>
</dbReference>
<dbReference type="KEGG" id="pcl:Pcal_2015"/>
<dbReference type="Proteomes" id="UP000001431">
    <property type="component" value="Chromosome"/>
</dbReference>
<dbReference type="InterPro" id="IPR008969">
    <property type="entry name" value="CarboxyPept-like_regulatory"/>
</dbReference>
<dbReference type="AlphaFoldDB" id="A3MXR3"/>
<evidence type="ECO:0000313" key="1">
    <source>
        <dbReference type="EMBL" id="ABO09430.1"/>
    </source>
</evidence>
<evidence type="ECO:0000313" key="2">
    <source>
        <dbReference type="Proteomes" id="UP000001431"/>
    </source>
</evidence>
<evidence type="ECO:0008006" key="3">
    <source>
        <dbReference type="Google" id="ProtNLM"/>
    </source>
</evidence>
<sequence length="215" mass="23188">MNLNTRAKKGVRLLAAVLLLASATWAMVLDWNGRPLSEGTAVVYDGRGAVVGLSYITSGRLLYPLPWGPGYTLRVAWGFASLYEVLGGNVVWIYDSAVTRDTIELGSPQWGIRTWVYPVTVAIRDGAGKPVAGCVAKVVDAATRGRWLYIFSPTDSDGSVSISQAPATDYYVYVYCDGVLAAEGKFSIQRGAPSTAWNVEMKVQFIDTVKVANAP</sequence>